<evidence type="ECO:0000256" key="1">
    <source>
        <dbReference type="SAM" id="SignalP"/>
    </source>
</evidence>
<evidence type="ECO:0008006" key="4">
    <source>
        <dbReference type="Google" id="ProtNLM"/>
    </source>
</evidence>
<evidence type="ECO:0000313" key="3">
    <source>
        <dbReference type="Proteomes" id="UP000605848"/>
    </source>
</evidence>
<keyword evidence="1" id="KW-0732">Signal</keyword>
<name>A0A937CY69_9HYPH</name>
<protein>
    <recommendedName>
        <fullName evidence="4">DUF680 domain-containing protein</fullName>
    </recommendedName>
</protein>
<reference evidence="2" key="1">
    <citation type="submission" date="2021-01" db="EMBL/GenBank/DDBJ databases">
        <title>Microvirga sp.</title>
        <authorList>
            <person name="Kim M.K."/>
        </authorList>
    </citation>
    <scope>NUCLEOTIDE SEQUENCE</scope>
    <source>
        <strain evidence="2">5420S-16</strain>
    </source>
</reference>
<keyword evidence="3" id="KW-1185">Reference proteome</keyword>
<organism evidence="2 3">
    <name type="scientific">Microvirga aerilata</name>
    <dbReference type="NCBI Taxonomy" id="670292"/>
    <lineage>
        <taxon>Bacteria</taxon>
        <taxon>Pseudomonadati</taxon>
        <taxon>Pseudomonadota</taxon>
        <taxon>Alphaproteobacteria</taxon>
        <taxon>Hyphomicrobiales</taxon>
        <taxon>Methylobacteriaceae</taxon>
        <taxon>Microvirga</taxon>
    </lineage>
</organism>
<gene>
    <name evidence="2" type="ORF">JKG68_00850</name>
</gene>
<dbReference type="RefSeq" id="WP_202055193.1">
    <property type="nucleotide sequence ID" value="NZ_JAEQMY010000001.1"/>
</dbReference>
<proteinExistence type="predicted"/>
<accession>A0A937CY69</accession>
<dbReference type="EMBL" id="JAEQMY010000001">
    <property type="protein sequence ID" value="MBL0402512.1"/>
    <property type="molecule type" value="Genomic_DNA"/>
</dbReference>
<dbReference type="AlphaFoldDB" id="A0A937CY69"/>
<comment type="caution">
    <text evidence="2">The sequence shown here is derived from an EMBL/GenBank/DDBJ whole genome shotgun (WGS) entry which is preliminary data.</text>
</comment>
<feature type="chain" id="PRO_5038072448" description="DUF680 domain-containing protein" evidence="1">
    <location>
        <begin position="21"/>
        <end position="86"/>
    </location>
</feature>
<sequence length="86" mass="9134">MKLLTGLSVFLLAAGGSAVAKECRMPDIPPGVQVQLPPGCDNAVRTGRPDSDKLNDAKGNQGFIDLGNGTRIRVNGRVRAEYGVRR</sequence>
<evidence type="ECO:0000313" key="2">
    <source>
        <dbReference type="EMBL" id="MBL0402512.1"/>
    </source>
</evidence>
<feature type="signal peptide" evidence="1">
    <location>
        <begin position="1"/>
        <end position="20"/>
    </location>
</feature>
<dbReference type="Proteomes" id="UP000605848">
    <property type="component" value="Unassembled WGS sequence"/>
</dbReference>